<evidence type="ECO:0000256" key="1">
    <source>
        <dbReference type="ARBA" id="ARBA00001968"/>
    </source>
</evidence>
<comment type="caution">
    <text evidence="4">The sequence shown here is derived from an EMBL/GenBank/DDBJ whole genome shotgun (WGS) entry which is preliminary data.</text>
</comment>
<dbReference type="Pfam" id="PF02545">
    <property type="entry name" value="Maf"/>
    <property type="match status" value="1"/>
</dbReference>
<proteinExistence type="inferred from homology"/>
<dbReference type="PANTHER" id="PTHR43213">
    <property type="entry name" value="BIFUNCTIONAL DTTP/UTP PYROPHOSPHATASE/METHYLTRANSFERASE PROTEIN-RELATED"/>
    <property type="match status" value="1"/>
</dbReference>
<dbReference type="GO" id="GO:0016787">
    <property type="term" value="F:hydrolase activity"/>
    <property type="evidence" value="ECO:0007669"/>
    <property type="project" value="UniProtKB-KW"/>
</dbReference>
<dbReference type="NCBIfam" id="TIGR00172">
    <property type="entry name" value="maf"/>
    <property type="match status" value="1"/>
</dbReference>
<dbReference type="Proteomes" id="UP001267426">
    <property type="component" value="Unassembled WGS sequence"/>
</dbReference>
<evidence type="ECO:0000313" key="4">
    <source>
        <dbReference type="EMBL" id="MDT0630790.1"/>
    </source>
</evidence>
<evidence type="ECO:0000256" key="3">
    <source>
        <dbReference type="ARBA" id="ARBA00023080"/>
    </source>
</evidence>
<feature type="non-terminal residue" evidence="4">
    <location>
        <position position="1"/>
    </location>
</feature>
<gene>
    <name evidence="4" type="ORF">RM540_03440</name>
</gene>
<dbReference type="InterPro" id="IPR003697">
    <property type="entry name" value="Maf-like"/>
</dbReference>
<reference evidence="4 5" key="1">
    <citation type="submission" date="2023-09" db="EMBL/GenBank/DDBJ databases">
        <authorList>
            <person name="Rey-Velasco X."/>
        </authorList>
    </citation>
    <scope>NUCLEOTIDE SEQUENCE [LARGE SCALE GENOMIC DNA]</scope>
    <source>
        <strain evidence="4 5">F394</strain>
    </source>
</reference>
<protein>
    <submittedName>
        <fullName evidence="4">Maf family protein</fullName>
        <ecNumber evidence="4">3.6.1.-</ecNumber>
    </submittedName>
</protein>
<evidence type="ECO:0000256" key="2">
    <source>
        <dbReference type="ARBA" id="ARBA00022801"/>
    </source>
</evidence>
<dbReference type="CDD" id="cd00555">
    <property type="entry name" value="Maf"/>
    <property type="match status" value="1"/>
</dbReference>
<evidence type="ECO:0000313" key="5">
    <source>
        <dbReference type="Proteomes" id="UP001267426"/>
    </source>
</evidence>
<name>A0ABU3BNE4_9BACT</name>
<comment type="cofactor">
    <cofactor evidence="1">
        <name>a divalent metal cation</name>
        <dbReference type="ChEBI" id="CHEBI:60240"/>
    </cofactor>
</comment>
<dbReference type="HAMAP" id="MF_00528">
    <property type="entry name" value="Maf"/>
    <property type="match status" value="1"/>
</dbReference>
<dbReference type="EMBL" id="JAVRHT010000005">
    <property type="protein sequence ID" value="MDT0630790.1"/>
    <property type="molecule type" value="Genomic_DNA"/>
</dbReference>
<keyword evidence="5" id="KW-1185">Reference proteome</keyword>
<dbReference type="EC" id="3.6.1.-" evidence="4"/>
<keyword evidence="3" id="KW-0546">Nucleotide metabolism</keyword>
<dbReference type="PANTHER" id="PTHR43213:SF5">
    <property type="entry name" value="BIFUNCTIONAL DTTP_UTP PYROPHOSPHATASE_METHYLTRANSFERASE PROTEIN-RELATED"/>
    <property type="match status" value="1"/>
</dbReference>
<organism evidence="4 5">
    <name type="scientific">Rubrivirga litoralis</name>
    <dbReference type="NCBI Taxonomy" id="3075598"/>
    <lineage>
        <taxon>Bacteria</taxon>
        <taxon>Pseudomonadati</taxon>
        <taxon>Rhodothermota</taxon>
        <taxon>Rhodothermia</taxon>
        <taxon>Rhodothermales</taxon>
        <taxon>Rubricoccaceae</taxon>
        <taxon>Rubrivirga</taxon>
    </lineage>
</organism>
<accession>A0ABU3BNE4</accession>
<dbReference type="Gene3D" id="3.90.950.10">
    <property type="match status" value="1"/>
</dbReference>
<dbReference type="InterPro" id="IPR029001">
    <property type="entry name" value="ITPase-like_fam"/>
</dbReference>
<keyword evidence="2 4" id="KW-0378">Hydrolase</keyword>
<sequence>LPLFPSSPLPLFPGASFRLLAAPPVLALRVPLVLASASPRRRDLLGRLGLAFDVRPTDADETWPDLDLGPAAEAVALRKAQALEAPGALVLAADTVVELDGEVLGKPPTPDAARRTLRRLSGRTHRVATGVALRYGDREETAHAVTHVTFGALSDAEIAAYVATGSPLDKAGAYGIQDDAGALLVERIDGDYSNVVGLPLRLLYVTLRAAFPDLVAPPGGADAGGAA</sequence>
<dbReference type="SUPFAM" id="SSF52972">
    <property type="entry name" value="ITPase-like"/>
    <property type="match status" value="1"/>
</dbReference>